<dbReference type="AlphaFoldDB" id="A0A1Y2C151"/>
<dbReference type="EMBL" id="MCOG01000129">
    <property type="protein sequence ID" value="ORY40035.1"/>
    <property type="molecule type" value="Genomic_DNA"/>
</dbReference>
<dbReference type="InterPro" id="IPR001452">
    <property type="entry name" value="SH3_domain"/>
</dbReference>
<reference evidence="6 7" key="1">
    <citation type="submission" date="2016-08" db="EMBL/GenBank/DDBJ databases">
        <title>A Parts List for Fungal Cellulosomes Revealed by Comparative Genomics.</title>
        <authorList>
            <consortium name="DOE Joint Genome Institute"/>
            <person name="Haitjema C.H."/>
            <person name="Gilmore S.P."/>
            <person name="Henske J.K."/>
            <person name="Solomon K.V."/>
            <person name="De Groot R."/>
            <person name="Kuo A."/>
            <person name="Mondo S.J."/>
            <person name="Salamov A.A."/>
            <person name="Labutti K."/>
            <person name="Zhao Z."/>
            <person name="Chiniquy J."/>
            <person name="Barry K."/>
            <person name="Brewer H.M."/>
            <person name="Purvine S.O."/>
            <person name="Wright A.T."/>
            <person name="Boxma B."/>
            <person name="Van Alen T."/>
            <person name="Hackstein J.H."/>
            <person name="Baker S.E."/>
            <person name="Grigoriev I.V."/>
            <person name="O'Malley M.A."/>
        </authorList>
    </citation>
    <scope>NUCLEOTIDE SEQUENCE [LARGE SCALE GENOMIC DNA]</scope>
    <source>
        <strain evidence="6 7">G1</strain>
    </source>
</reference>
<feature type="signal peptide" evidence="4">
    <location>
        <begin position="1"/>
        <end position="20"/>
    </location>
</feature>
<protein>
    <recommendedName>
        <fullName evidence="5">SH3 domain-containing protein</fullName>
    </recommendedName>
</protein>
<dbReference type="OrthoDB" id="2145836at2759"/>
<proteinExistence type="predicted"/>
<evidence type="ECO:0000256" key="3">
    <source>
        <dbReference type="SAM" id="MobiDB-lite"/>
    </source>
</evidence>
<dbReference type="STRING" id="1754190.A0A1Y2C151"/>
<dbReference type="SUPFAM" id="SSF50044">
    <property type="entry name" value="SH3-domain"/>
    <property type="match status" value="1"/>
</dbReference>
<comment type="caution">
    <text evidence="6">The sequence shown here is derived from an EMBL/GenBank/DDBJ whole genome shotgun (WGS) entry which is preliminary data.</text>
</comment>
<dbReference type="Gene3D" id="2.30.30.40">
    <property type="entry name" value="SH3 Domains"/>
    <property type="match status" value="1"/>
</dbReference>
<feature type="compositionally biased region" description="Low complexity" evidence="3">
    <location>
        <begin position="80"/>
        <end position="90"/>
    </location>
</feature>
<feature type="compositionally biased region" description="Low complexity" evidence="3">
    <location>
        <begin position="104"/>
        <end position="127"/>
    </location>
</feature>
<gene>
    <name evidence="6" type="ORF">LY90DRAFT_37820</name>
</gene>
<dbReference type="InterPro" id="IPR036028">
    <property type="entry name" value="SH3-like_dom_sf"/>
</dbReference>
<name>A0A1Y2C151_9FUNG</name>
<keyword evidence="7" id="KW-1185">Reference proteome</keyword>
<evidence type="ECO:0000256" key="2">
    <source>
        <dbReference type="PROSITE-ProRule" id="PRU00192"/>
    </source>
</evidence>
<keyword evidence="4" id="KW-0732">Signal</keyword>
<feature type="chain" id="PRO_5013118854" description="SH3 domain-containing protein" evidence="4">
    <location>
        <begin position="21"/>
        <end position="336"/>
    </location>
</feature>
<evidence type="ECO:0000313" key="7">
    <source>
        <dbReference type="Proteomes" id="UP000193920"/>
    </source>
</evidence>
<feature type="region of interest" description="Disordered" evidence="3">
    <location>
        <begin position="46"/>
        <end position="90"/>
    </location>
</feature>
<sequence length="336" mass="36990">MKSYIIAVLFVIVIINSVFAQYSNQFNQGQTEYEREQAIIQSEMAPANPAPQPVQPIQPPVAPPVQPQASQPIAPPVQPVQPQASQPIAQPVQPVQPIQPIQPVQPVQQDQPIQPTQPTQPEVQQPIAQVESPQPVQESVTEEKKEGSSHAGTLAVTGVAFALIAGVGYKNYKKDSKFKLPELPVIPGINAPKDAANNEVVVEMEVLLNESSEAENFSLAKNRAYKCMISWTPKQSDEIILRRGDLVCVKECYNDGYTLGRNLSTKFDGIFPTCCLCRSEQNIIGCELVKNGKFTAIPKRVSSKNRRERRARRASRGVSFLSTVPVWNKAGFTSIQ</sequence>
<dbReference type="Proteomes" id="UP000193920">
    <property type="component" value="Unassembled WGS sequence"/>
</dbReference>
<keyword evidence="1 2" id="KW-0728">SH3 domain</keyword>
<evidence type="ECO:0000256" key="1">
    <source>
        <dbReference type="ARBA" id="ARBA00022443"/>
    </source>
</evidence>
<organism evidence="6 7">
    <name type="scientific">Neocallimastix californiae</name>
    <dbReference type="NCBI Taxonomy" id="1754190"/>
    <lineage>
        <taxon>Eukaryota</taxon>
        <taxon>Fungi</taxon>
        <taxon>Fungi incertae sedis</taxon>
        <taxon>Chytridiomycota</taxon>
        <taxon>Chytridiomycota incertae sedis</taxon>
        <taxon>Neocallimastigomycetes</taxon>
        <taxon>Neocallimastigales</taxon>
        <taxon>Neocallimastigaceae</taxon>
        <taxon>Neocallimastix</taxon>
    </lineage>
</organism>
<evidence type="ECO:0000313" key="6">
    <source>
        <dbReference type="EMBL" id="ORY40035.1"/>
    </source>
</evidence>
<feature type="compositionally biased region" description="Pro residues" evidence="3">
    <location>
        <begin position="48"/>
        <end position="66"/>
    </location>
</feature>
<evidence type="ECO:0000256" key="4">
    <source>
        <dbReference type="SAM" id="SignalP"/>
    </source>
</evidence>
<dbReference type="PROSITE" id="PS50002">
    <property type="entry name" value="SH3"/>
    <property type="match status" value="1"/>
</dbReference>
<feature type="region of interest" description="Disordered" evidence="3">
    <location>
        <begin position="104"/>
        <end position="150"/>
    </location>
</feature>
<evidence type="ECO:0000259" key="5">
    <source>
        <dbReference type="PROSITE" id="PS50002"/>
    </source>
</evidence>
<accession>A0A1Y2C151</accession>
<feature type="domain" description="SH3" evidence="5">
    <location>
        <begin position="220"/>
        <end position="281"/>
    </location>
</feature>